<feature type="transmembrane region" description="Helical" evidence="21">
    <location>
        <begin position="909"/>
        <end position="927"/>
    </location>
</feature>
<reference evidence="24" key="1">
    <citation type="journal article" date="2005" name="Genome Res.">
        <title>Sequence, annotation, and analysis of synteny between rice chromosome 3 and diverged grass species.</title>
        <authorList>
            <consortium name="Rice Chromosome 3 Sequencing Consortium"/>
            <person name="Buell C.R."/>
            <person name="Yuan Q."/>
            <person name="Ouyang S."/>
            <person name="Liu J."/>
            <person name="Zhu W."/>
            <person name="Wang A."/>
            <person name="Maiti R."/>
            <person name="Haas B."/>
            <person name="Wortman J."/>
            <person name="Pertea M."/>
            <person name="Jones K.M."/>
            <person name="Kim M."/>
            <person name="Overton L."/>
            <person name="Tsitrin T."/>
            <person name="Fadrosh D."/>
            <person name="Bera J."/>
            <person name="Weaver B."/>
            <person name="Jin S."/>
            <person name="Johri S."/>
            <person name="Reardon M."/>
            <person name="Webb K."/>
            <person name="Hill J."/>
            <person name="Moffat K."/>
            <person name="Tallon L."/>
            <person name="Van Aken S."/>
            <person name="Lewis M."/>
            <person name="Utterback T."/>
            <person name="Feldblyum T."/>
            <person name="Zismann V."/>
            <person name="Iobst S."/>
            <person name="Hsiao J."/>
            <person name="de Vazeille A.R."/>
            <person name="Salzberg S.L."/>
            <person name="White O."/>
            <person name="Fraser C."/>
            <person name="Yu Y."/>
            <person name="Kim H."/>
            <person name="Rambo T."/>
            <person name="Currie J."/>
            <person name="Collura K."/>
            <person name="Kernodle-Thompson S."/>
            <person name="Wei F."/>
            <person name="Kudrna K."/>
            <person name="Ammiraju J.S."/>
            <person name="Luo M."/>
            <person name="Goicoechea J.L."/>
            <person name="Wing R.A."/>
            <person name="Henry D."/>
            <person name="Oates R."/>
            <person name="Palmer M."/>
            <person name="Pries G."/>
            <person name="Saski C."/>
            <person name="Simmons J."/>
            <person name="Soderlund C."/>
            <person name="Nelson W."/>
            <person name="de la Bastide M."/>
            <person name="Spiegel L."/>
            <person name="Nascimento L."/>
            <person name="Huang E."/>
            <person name="Preston R."/>
            <person name="Zutavern T."/>
            <person name="Palmer L."/>
            <person name="O'Shaughnessy A."/>
            <person name="Dike S."/>
            <person name="McCombie W.R."/>
            <person name="Minx P."/>
            <person name="Cordum H."/>
            <person name="Wilson R."/>
            <person name="Jin W."/>
            <person name="Lee H.R."/>
            <person name="Jiang J."/>
            <person name="Jackson S."/>
        </authorList>
    </citation>
    <scope>NUCLEOTIDE SEQUENCE [LARGE SCALE GENOMIC DNA]</scope>
</reference>
<dbReference type="InterPro" id="IPR017441">
    <property type="entry name" value="Protein_kinase_ATP_BS"/>
</dbReference>
<evidence type="ECO:0000256" key="21">
    <source>
        <dbReference type="SAM" id="Phobius"/>
    </source>
</evidence>
<protein>
    <recommendedName>
        <fullName evidence="4">non-specific serine/threonine protein kinase</fullName>
        <ecNumber evidence="4">2.7.11.1</ecNumber>
    </recommendedName>
</protein>
<evidence type="ECO:0000256" key="4">
    <source>
        <dbReference type="ARBA" id="ARBA00012513"/>
    </source>
</evidence>
<dbReference type="GO" id="GO:0030246">
    <property type="term" value="F:carbohydrate binding"/>
    <property type="evidence" value="ECO:0007669"/>
    <property type="project" value="UniProtKB-KW"/>
</dbReference>
<dbReference type="InterPro" id="IPR050528">
    <property type="entry name" value="L-type_Lectin-RKs"/>
</dbReference>
<dbReference type="EMBL" id="DP000009">
    <property type="protein sequence ID" value="ABF95059.1"/>
    <property type="molecule type" value="Genomic_DNA"/>
</dbReference>
<evidence type="ECO:0000256" key="13">
    <source>
        <dbReference type="ARBA" id="ARBA00022840"/>
    </source>
</evidence>
<dbReference type="Pfam" id="PF00069">
    <property type="entry name" value="Pkinase"/>
    <property type="match status" value="1"/>
</dbReference>
<evidence type="ECO:0000256" key="15">
    <source>
        <dbReference type="ARBA" id="ARBA00023136"/>
    </source>
</evidence>
<dbReference type="Gene3D" id="2.60.120.200">
    <property type="match status" value="2"/>
</dbReference>
<gene>
    <name evidence="24" type="ordered locus">LOC_Os03g15250</name>
</gene>
<dbReference type="EC" id="2.7.11.1" evidence="4"/>
<feature type="domain" description="Protein kinase" evidence="23">
    <location>
        <begin position="353"/>
        <end position="629"/>
    </location>
</feature>
<dbReference type="PROSITE" id="PS00108">
    <property type="entry name" value="PROTEIN_KINASE_ST"/>
    <property type="match status" value="2"/>
</dbReference>
<evidence type="ECO:0000256" key="20">
    <source>
        <dbReference type="PROSITE-ProRule" id="PRU10141"/>
    </source>
</evidence>
<dbReference type="PANTHER" id="PTHR27007">
    <property type="match status" value="1"/>
</dbReference>
<reference evidence="24" key="2">
    <citation type="submission" date="2006-06" db="EMBL/GenBank/DDBJ databases">
        <authorList>
            <person name="Buell R."/>
            <person name="Wing R.A."/>
            <person name="McCombie W.A."/>
            <person name="Ouyang S."/>
        </authorList>
    </citation>
    <scope>NUCLEOTIDE SEQUENCE</scope>
</reference>
<feature type="signal peptide" evidence="22">
    <location>
        <begin position="1"/>
        <end position="23"/>
    </location>
</feature>
<dbReference type="PROSITE" id="PS50011">
    <property type="entry name" value="PROTEIN_KINASE_DOM"/>
    <property type="match status" value="2"/>
</dbReference>
<keyword evidence="5" id="KW-1003">Cell membrane</keyword>
<keyword evidence="7" id="KW-0808">Transferase</keyword>
<keyword evidence="12 24" id="KW-0418">Kinase</keyword>
<evidence type="ECO:0000313" key="24">
    <source>
        <dbReference type="EMBL" id="ABF95059.1"/>
    </source>
</evidence>
<keyword evidence="14 21" id="KW-1133">Transmembrane helix</keyword>
<evidence type="ECO:0000256" key="3">
    <source>
        <dbReference type="ARBA" id="ARBA00010217"/>
    </source>
</evidence>
<feature type="transmembrane region" description="Helical" evidence="21">
    <location>
        <begin position="295"/>
        <end position="319"/>
    </location>
</feature>
<evidence type="ECO:0000256" key="11">
    <source>
        <dbReference type="ARBA" id="ARBA00022741"/>
    </source>
</evidence>
<evidence type="ECO:0000256" key="9">
    <source>
        <dbReference type="ARBA" id="ARBA00022729"/>
    </source>
</evidence>
<sequence>MRLNSASSLLLLLKLSHLAIVAALADGAGFTFNGFSAANLSLDGMAAVAPGGLLMLTNGSMVMKGHASYPTPLRFHGSRDGRSAAVMSFSTAFVFAIVGQYADVSSQGMAFFISPSKNLSTALPGHFLGLVNAGDNGNASNHLFAVELDTVLNGEFQDIDDNHVGVDINSLTSIEAATAGYYDDEDMGLFRNLSLISRKAMQVWIDYDGLTMELNVTMAPVEITKPKKPLISTIVNLSAVVTEPAYVGFSSSTGIIFSHHYVLGWSFKMNGTAPPLNISILPALPLMISERRSQVLVIVLPIVSLVLVLASAAMAIAVAKQRAKFAELREDWDVPFGTHRFSYKDLFYATEGFKESQLLGMGGFGKVYMGMLPKSKMMVAVKRISHESRQGMKEFVAEVVSLGRLRHRNVVQLLDYCRRKGELLLVYDYMPMGSLDKYLYDQDKPTLEWARRLQIIKGVASGLLYLHEDWEKVVIHRDIKASNVLLDAEMNGRLGDFGLARLYDHGTEPNTTHVVGTMGYLAPELGHRAKATPYTDVFAFGAFLLEVTCGRRPVEQEAPMVLVDWVLDYWRSGSIMETVDPRLRNGYAEEEVELVLKLGLLCSHPLASARPSMRQVVQYLNGDSDFPELRAAQMGFSMATLLKNKGLNPDAMSYAMTSSSSIGTMSSTLSGGRPISSFLVLTVFHCIKLVAPSASENQFAFEGFAGANLSLDGAAAVTPSGLLKLTNDKHIKGHAFYPTPVSFHLTPNSSATASFSATFVFAIVSEHAELSDHGLAFLVAPSKNLSATTGAQHLGLMNISDNGKASNHVFAVELDTVLSPELHDIDSNHVGIDVNSLQFIQSHTAGYYDDSTGAFMNLTLISRKAMQVWVDYNGQAMVLNVTLAPLGVSKPKKPLLPTGLDLSRVVEDIAYIGFSSATGLSIAYHYVLGWSFSLNGAAPALNPSKLPVLPKLEQRHHRSEILVVVLPIATAALVIGLLLVGFMIVKRWFRHAELREDWKVEFGPQRFSYKDLFDATQGFGSKRLLGIGGFGRVYRGVLSVSNSNSEIAVKRVSHDSRQGVKEFIAEVVSMGRLRHKNLVQLLGYCRRKGELLLVYEYMSNGSLDKHLHDKNNPVLDWNLRFHIIKGIASGLLYLHEEWEQVVVHRDIKANNVLLNNEMNGCLGDFGLARLYDHGTNPRTTHIVACGRRPLEHDLQDNQVVLLDWVLENWNRGQILDVVDPRLSSEYVAEEANLVLKLGLLCLQPLPSARPSMRQVLQYPNGTVLAPEMLPTDLDYDTLMFLQNERVESYAMLEASSLATTVGPGSDLSGGR</sequence>
<dbReference type="InterPro" id="IPR011009">
    <property type="entry name" value="Kinase-like_dom_sf"/>
</dbReference>
<dbReference type="GO" id="GO:0006952">
    <property type="term" value="P:defense response"/>
    <property type="evidence" value="ECO:0007669"/>
    <property type="project" value="UniProtKB-ARBA"/>
</dbReference>
<keyword evidence="13 20" id="KW-0067">ATP-binding</keyword>
<dbReference type="InterPro" id="IPR013320">
    <property type="entry name" value="ConA-like_dom_sf"/>
</dbReference>
<dbReference type="InterPro" id="IPR001245">
    <property type="entry name" value="Ser-Thr/Tyr_kinase_cat_dom"/>
</dbReference>
<comment type="subcellular location">
    <subcellularLocation>
        <location evidence="1">Cell membrane</location>
        <topology evidence="1">Single-pass type I membrane protein</topology>
    </subcellularLocation>
</comment>
<keyword evidence="6" id="KW-0723">Serine/threonine-protein kinase</keyword>
<proteinExistence type="inferred from homology"/>
<dbReference type="GO" id="GO:0005524">
    <property type="term" value="F:ATP binding"/>
    <property type="evidence" value="ECO:0007669"/>
    <property type="project" value="UniProtKB-UniRule"/>
</dbReference>
<evidence type="ECO:0000256" key="22">
    <source>
        <dbReference type="SAM" id="SignalP"/>
    </source>
</evidence>
<comment type="similarity">
    <text evidence="2">In the N-terminal section; belongs to the leguminous lectin family.</text>
</comment>
<evidence type="ECO:0000256" key="8">
    <source>
        <dbReference type="ARBA" id="ARBA00022692"/>
    </source>
</evidence>
<dbReference type="Gene3D" id="1.10.510.10">
    <property type="entry name" value="Transferase(Phosphotransferase) domain 1"/>
    <property type="match status" value="3"/>
</dbReference>
<evidence type="ECO:0000256" key="12">
    <source>
        <dbReference type="ARBA" id="ARBA00022777"/>
    </source>
</evidence>
<accession>Q10NU7</accession>
<feature type="transmembrane region" description="Helical" evidence="21">
    <location>
        <begin position="44"/>
        <end position="63"/>
    </location>
</feature>
<evidence type="ECO:0000256" key="19">
    <source>
        <dbReference type="ARBA" id="ARBA00048977"/>
    </source>
</evidence>
<evidence type="ECO:0000256" key="6">
    <source>
        <dbReference type="ARBA" id="ARBA00022527"/>
    </source>
</evidence>
<dbReference type="CDD" id="cd06899">
    <property type="entry name" value="lectin_legume_LecRK_Arcelin_ConA"/>
    <property type="match status" value="2"/>
</dbReference>
<keyword evidence="9 22" id="KW-0732">Signal</keyword>
<feature type="binding site" evidence="20">
    <location>
        <position position="382"/>
    </location>
    <ligand>
        <name>ATP</name>
        <dbReference type="ChEBI" id="CHEBI:30616"/>
    </ligand>
</feature>
<dbReference type="GO" id="GO:0005886">
    <property type="term" value="C:plasma membrane"/>
    <property type="evidence" value="ECO:0007669"/>
    <property type="project" value="UniProtKB-SubCell"/>
</dbReference>
<feature type="transmembrane region" description="Helical" evidence="21">
    <location>
        <begin position="961"/>
        <end position="985"/>
    </location>
</feature>
<feature type="domain" description="Protein kinase" evidence="23">
    <location>
        <begin position="1019"/>
        <end position="1311"/>
    </location>
</feature>
<keyword evidence="16" id="KW-0675">Receptor</keyword>
<organism evidence="24">
    <name type="scientific">Oryza sativa subsp. japonica</name>
    <name type="common">Rice</name>
    <dbReference type="NCBI Taxonomy" id="39947"/>
    <lineage>
        <taxon>Eukaryota</taxon>
        <taxon>Viridiplantae</taxon>
        <taxon>Streptophyta</taxon>
        <taxon>Embryophyta</taxon>
        <taxon>Tracheophyta</taxon>
        <taxon>Spermatophyta</taxon>
        <taxon>Magnoliopsida</taxon>
        <taxon>Liliopsida</taxon>
        <taxon>Poales</taxon>
        <taxon>Poaceae</taxon>
        <taxon>BOP clade</taxon>
        <taxon>Oryzoideae</taxon>
        <taxon>Oryzeae</taxon>
        <taxon>Oryzinae</taxon>
        <taxon>Oryza</taxon>
        <taxon>Oryza sativa</taxon>
    </lineage>
</organism>
<name>Q10NU7_ORYSJ</name>
<dbReference type="SMART" id="SM00220">
    <property type="entry name" value="S_TKc"/>
    <property type="match status" value="2"/>
</dbReference>
<evidence type="ECO:0000256" key="18">
    <source>
        <dbReference type="ARBA" id="ARBA00048659"/>
    </source>
</evidence>
<dbReference type="Pfam" id="PF07714">
    <property type="entry name" value="PK_Tyr_Ser-Thr"/>
    <property type="match status" value="1"/>
</dbReference>
<comment type="similarity">
    <text evidence="3">In the C-terminal section; belongs to the protein kinase superfamily. Ser/Thr protein kinase family.</text>
</comment>
<dbReference type="Gene3D" id="3.30.200.20">
    <property type="entry name" value="Phosphorylase Kinase, domain 1"/>
    <property type="match status" value="2"/>
</dbReference>
<evidence type="ECO:0000256" key="1">
    <source>
        <dbReference type="ARBA" id="ARBA00004251"/>
    </source>
</evidence>
<dbReference type="FunFam" id="1.10.510.10:FF:000517">
    <property type="entry name" value="Putative receptor kinase Lecrk"/>
    <property type="match status" value="1"/>
</dbReference>
<feature type="transmembrane region" description="Helical" evidence="21">
    <location>
        <begin position="84"/>
        <end position="102"/>
    </location>
</feature>
<dbReference type="FunFam" id="3.30.200.20:FF:000112">
    <property type="entry name" value="Lectin-domain containing receptor kinase A4.3"/>
    <property type="match status" value="2"/>
</dbReference>
<keyword evidence="15 21" id="KW-0472">Membrane</keyword>
<dbReference type="GO" id="GO:0051707">
    <property type="term" value="P:response to other organism"/>
    <property type="evidence" value="ECO:0007669"/>
    <property type="project" value="UniProtKB-ARBA"/>
</dbReference>
<keyword evidence="17" id="KW-0325">Glycoprotein</keyword>
<dbReference type="InterPro" id="IPR008271">
    <property type="entry name" value="Ser/Thr_kinase_AS"/>
</dbReference>
<dbReference type="InterPro" id="IPR001220">
    <property type="entry name" value="Legume_lectin_dom"/>
</dbReference>
<dbReference type="SUPFAM" id="SSF56112">
    <property type="entry name" value="Protein kinase-like (PK-like)"/>
    <property type="match status" value="2"/>
</dbReference>
<keyword evidence="10" id="KW-0430">Lectin</keyword>
<evidence type="ECO:0000259" key="23">
    <source>
        <dbReference type="PROSITE" id="PS50011"/>
    </source>
</evidence>
<dbReference type="GO" id="GO:0004674">
    <property type="term" value="F:protein serine/threonine kinase activity"/>
    <property type="evidence" value="ECO:0007669"/>
    <property type="project" value="UniProtKB-KW"/>
</dbReference>
<evidence type="ECO:0000256" key="14">
    <source>
        <dbReference type="ARBA" id="ARBA00022989"/>
    </source>
</evidence>
<keyword evidence="11 20" id="KW-0547">Nucleotide-binding</keyword>
<dbReference type="FunFam" id="1.10.510.10:FF:001731">
    <property type="match status" value="1"/>
</dbReference>
<dbReference type="Pfam" id="PF00139">
    <property type="entry name" value="Lectin_legB"/>
    <property type="match status" value="2"/>
</dbReference>
<dbReference type="PROSITE" id="PS00107">
    <property type="entry name" value="PROTEIN_KINASE_ATP"/>
    <property type="match status" value="2"/>
</dbReference>
<evidence type="ECO:0000256" key="10">
    <source>
        <dbReference type="ARBA" id="ARBA00022734"/>
    </source>
</evidence>
<evidence type="ECO:0000256" key="5">
    <source>
        <dbReference type="ARBA" id="ARBA00022475"/>
    </source>
</evidence>
<evidence type="ECO:0000256" key="16">
    <source>
        <dbReference type="ARBA" id="ARBA00023170"/>
    </source>
</evidence>
<comment type="catalytic activity">
    <reaction evidence="18">
        <text>L-threonyl-[protein] + ATP = O-phospho-L-threonyl-[protein] + ADP + H(+)</text>
        <dbReference type="Rhea" id="RHEA:46608"/>
        <dbReference type="Rhea" id="RHEA-COMP:11060"/>
        <dbReference type="Rhea" id="RHEA-COMP:11605"/>
        <dbReference type="ChEBI" id="CHEBI:15378"/>
        <dbReference type="ChEBI" id="CHEBI:30013"/>
        <dbReference type="ChEBI" id="CHEBI:30616"/>
        <dbReference type="ChEBI" id="CHEBI:61977"/>
        <dbReference type="ChEBI" id="CHEBI:456216"/>
        <dbReference type="EC" id="2.7.11.1"/>
    </reaction>
    <physiologicalReaction direction="left-to-right" evidence="18">
        <dbReference type="Rhea" id="RHEA:46609"/>
    </physiologicalReaction>
</comment>
<dbReference type="SUPFAM" id="SSF49899">
    <property type="entry name" value="Concanavalin A-like lectins/glucanases"/>
    <property type="match status" value="2"/>
</dbReference>
<evidence type="ECO:0000256" key="2">
    <source>
        <dbReference type="ARBA" id="ARBA00008536"/>
    </source>
</evidence>
<evidence type="ECO:0000256" key="17">
    <source>
        <dbReference type="ARBA" id="ARBA00023180"/>
    </source>
</evidence>
<dbReference type="FunFam" id="2.60.120.200:FF:000112">
    <property type="entry name" value="L-type lectin-domain containing receptor kinase V.9"/>
    <property type="match status" value="2"/>
</dbReference>
<keyword evidence="8 21" id="KW-0812">Transmembrane</keyword>
<feature type="chain" id="PRO_5004179803" description="non-specific serine/threonine protein kinase" evidence="22">
    <location>
        <begin position="24"/>
        <end position="1311"/>
    </location>
</feature>
<evidence type="ECO:0000256" key="7">
    <source>
        <dbReference type="ARBA" id="ARBA00022679"/>
    </source>
</evidence>
<dbReference type="InterPro" id="IPR000719">
    <property type="entry name" value="Prot_kinase_dom"/>
</dbReference>
<feature type="binding site" evidence="20">
    <location>
        <position position="1050"/>
    </location>
    <ligand>
        <name>ATP</name>
        <dbReference type="ChEBI" id="CHEBI:30616"/>
    </ligand>
</feature>
<dbReference type="GO" id="GO:1901001">
    <property type="term" value="P:negative regulation of response to salt stress"/>
    <property type="evidence" value="ECO:0007669"/>
    <property type="project" value="UniProtKB-ARBA"/>
</dbReference>
<comment type="catalytic activity">
    <reaction evidence="19">
        <text>L-seryl-[protein] + ATP = O-phospho-L-seryl-[protein] + ADP + H(+)</text>
        <dbReference type="Rhea" id="RHEA:17989"/>
        <dbReference type="Rhea" id="RHEA-COMP:9863"/>
        <dbReference type="Rhea" id="RHEA-COMP:11604"/>
        <dbReference type="ChEBI" id="CHEBI:15378"/>
        <dbReference type="ChEBI" id="CHEBI:29999"/>
        <dbReference type="ChEBI" id="CHEBI:30616"/>
        <dbReference type="ChEBI" id="CHEBI:83421"/>
        <dbReference type="ChEBI" id="CHEBI:456216"/>
        <dbReference type="EC" id="2.7.11.1"/>
    </reaction>
    <physiologicalReaction direction="left-to-right" evidence="19">
        <dbReference type="Rhea" id="RHEA:17990"/>
    </physiologicalReaction>
</comment>